<proteinExistence type="predicted"/>
<evidence type="ECO:0000256" key="1">
    <source>
        <dbReference type="SAM" id="Phobius"/>
    </source>
</evidence>
<evidence type="ECO:0008006" key="4">
    <source>
        <dbReference type="Google" id="ProtNLM"/>
    </source>
</evidence>
<name>A0ABS5IJV3_9MICO</name>
<sequence>MTAPASTRRLLRRETRSSRTAPATVLAALLAVVLLGLLGVGVAAAVDAGFRADATALLADVAEALRVPAVAIATGAVLVVLAVLLLALAVLPGRRARRARLSGRTALVVDDGVLADAIADGVARRTGVPRSRVSVTVGRRSATVRLTPTSGVPVDREAAQTAAADVLSEVGFALTPRVHVETEGVVG</sequence>
<evidence type="ECO:0000313" key="2">
    <source>
        <dbReference type="EMBL" id="MBS0023229.1"/>
    </source>
</evidence>
<keyword evidence="1" id="KW-1133">Transmembrane helix</keyword>
<dbReference type="RefSeq" id="WP_211541326.1">
    <property type="nucleotide sequence ID" value="NZ_JAGTUK010000001.1"/>
</dbReference>
<reference evidence="2 3" key="1">
    <citation type="submission" date="2021-04" db="EMBL/GenBank/DDBJ databases">
        <title>Whole genome analysis of root endophytic bacterium Microbacterium paraoxydans ku-mp colonizing RP-bio226 rice variety.</title>
        <authorList>
            <person name="Ulaganathan K."/>
            <person name="Latha B."/>
        </authorList>
    </citation>
    <scope>NUCLEOTIDE SEQUENCE [LARGE SCALE GENOMIC DNA]</scope>
    <source>
        <strain evidence="3">ku-mp</strain>
    </source>
</reference>
<comment type="caution">
    <text evidence="2">The sequence shown here is derived from an EMBL/GenBank/DDBJ whole genome shotgun (WGS) entry which is preliminary data.</text>
</comment>
<feature type="transmembrane region" description="Helical" evidence="1">
    <location>
        <begin position="69"/>
        <end position="91"/>
    </location>
</feature>
<keyword evidence="1" id="KW-0472">Membrane</keyword>
<dbReference type="Proteomes" id="UP000678243">
    <property type="component" value="Unassembled WGS sequence"/>
</dbReference>
<organism evidence="2 3">
    <name type="scientific">Microbacterium paraoxydans</name>
    <dbReference type="NCBI Taxonomy" id="199592"/>
    <lineage>
        <taxon>Bacteria</taxon>
        <taxon>Bacillati</taxon>
        <taxon>Actinomycetota</taxon>
        <taxon>Actinomycetes</taxon>
        <taxon>Micrococcales</taxon>
        <taxon>Microbacteriaceae</taxon>
        <taxon>Microbacterium</taxon>
    </lineage>
</organism>
<keyword evidence="1" id="KW-0812">Transmembrane</keyword>
<protein>
    <recommendedName>
        <fullName evidence="4">Alkaline shock response membrane anchor protein AmaP</fullName>
    </recommendedName>
</protein>
<accession>A0ABS5IJV3</accession>
<gene>
    <name evidence="2" type="ORF">KE274_03830</name>
</gene>
<dbReference type="EMBL" id="JAGTUK010000001">
    <property type="protein sequence ID" value="MBS0023229.1"/>
    <property type="molecule type" value="Genomic_DNA"/>
</dbReference>
<evidence type="ECO:0000313" key="3">
    <source>
        <dbReference type="Proteomes" id="UP000678243"/>
    </source>
</evidence>
<keyword evidence="3" id="KW-1185">Reference proteome</keyword>